<accession>A0A1M7KXM9</accession>
<dbReference type="Gene3D" id="3.90.105.10">
    <property type="entry name" value="Molybdopterin biosynthesis moea protein, domain 2"/>
    <property type="match status" value="1"/>
</dbReference>
<dbReference type="SUPFAM" id="SSF53218">
    <property type="entry name" value="Molybdenum cofactor biosynthesis proteins"/>
    <property type="match status" value="1"/>
</dbReference>
<evidence type="ECO:0000256" key="1">
    <source>
        <dbReference type="ARBA" id="ARBA00001946"/>
    </source>
</evidence>
<comment type="pathway">
    <text evidence="3 11">Cofactor biosynthesis; molybdopterin biosynthesis.</text>
</comment>
<dbReference type="NCBIfam" id="TIGR00177">
    <property type="entry name" value="molyb_syn"/>
    <property type="match status" value="1"/>
</dbReference>
<dbReference type="STRING" id="735517.SAMN05444272_3009"/>
<reference evidence="13 14" key="1">
    <citation type="submission" date="2016-11" db="EMBL/GenBank/DDBJ databases">
        <authorList>
            <person name="Jaros S."/>
            <person name="Januszkiewicz K."/>
            <person name="Wedrychowicz H."/>
        </authorList>
    </citation>
    <scope>NUCLEOTIDE SEQUENCE [LARGE SCALE GENOMIC DNA]</scope>
    <source>
        <strain evidence="13 14">DSM 22153</strain>
    </source>
</reference>
<dbReference type="GO" id="GO:0046872">
    <property type="term" value="F:metal ion binding"/>
    <property type="evidence" value="ECO:0007669"/>
    <property type="project" value="UniProtKB-UniRule"/>
</dbReference>
<comment type="similarity">
    <text evidence="4 11">Belongs to the MoeA family.</text>
</comment>
<keyword evidence="9 11" id="KW-0501">Molybdenum cofactor biosynthesis</keyword>
<evidence type="ECO:0000256" key="7">
    <source>
        <dbReference type="ARBA" id="ARBA00022723"/>
    </source>
</evidence>
<gene>
    <name evidence="13" type="ORF">SAMN05444272_3009</name>
</gene>
<evidence type="ECO:0000313" key="13">
    <source>
        <dbReference type="EMBL" id="SHM70285.1"/>
    </source>
</evidence>
<protein>
    <recommendedName>
        <fullName evidence="11">Molybdopterin molybdenumtransferase</fullName>
        <ecNumber evidence="11">2.10.1.1</ecNumber>
    </recommendedName>
</protein>
<keyword evidence="8 11" id="KW-0460">Magnesium</keyword>
<evidence type="ECO:0000256" key="2">
    <source>
        <dbReference type="ARBA" id="ARBA00002901"/>
    </source>
</evidence>
<feature type="domain" description="MoaB/Mog" evidence="12">
    <location>
        <begin position="181"/>
        <end position="320"/>
    </location>
</feature>
<evidence type="ECO:0000313" key="14">
    <source>
        <dbReference type="Proteomes" id="UP000186002"/>
    </source>
</evidence>
<evidence type="ECO:0000256" key="4">
    <source>
        <dbReference type="ARBA" id="ARBA00010763"/>
    </source>
</evidence>
<dbReference type="SUPFAM" id="SSF63882">
    <property type="entry name" value="MoeA N-terminal region -like"/>
    <property type="match status" value="1"/>
</dbReference>
<dbReference type="InterPro" id="IPR005111">
    <property type="entry name" value="MoeA_C_domain_IV"/>
</dbReference>
<dbReference type="GO" id="GO:0006777">
    <property type="term" value="P:Mo-molybdopterin cofactor biosynthetic process"/>
    <property type="evidence" value="ECO:0007669"/>
    <property type="project" value="UniProtKB-UniRule"/>
</dbReference>
<dbReference type="PANTHER" id="PTHR10192">
    <property type="entry name" value="MOLYBDOPTERIN BIOSYNTHESIS PROTEIN"/>
    <property type="match status" value="1"/>
</dbReference>
<comment type="cofactor">
    <cofactor evidence="1 11">
        <name>Mg(2+)</name>
        <dbReference type="ChEBI" id="CHEBI:18420"/>
    </cofactor>
</comment>
<proteinExistence type="inferred from homology"/>
<dbReference type="CDD" id="cd00887">
    <property type="entry name" value="MoeA"/>
    <property type="match status" value="1"/>
</dbReference>
<dbReference type="Gene3D" id="2.40.340.10">
    <property type="entry name" value="MoeA, C-terminal, domain IV"/>
    <property type="match status" value="1"/>
</dbReference>
<dbReference type="PANTHER" id="PTHR10192:SF5">
    <property type="entry name" value="GEPHYRIN"/>
    <property type="match status" value="1"/>
</dbReference>
<dbReference type="SUPFAM" id="SSF63867">
    <property type="entry name" value="MoeA C-terminal domain-like"/>
    <property type="match status" value="1"/>
</dbReference>
<evidence type="ECO:0000256" key="8">
    <source>
        <dbReference type="ARBA" id="ARBA00022842"/>
    </source>
</evidence>
<dbReference type="Pfam" id="PF03454">
    <property type="entry name" value="MoeA_C"/>
    <property type="match status" value="1"/>
</dbReference>
<dbReference type="Gene3D" id="2.170.190.11">
    <property type="entry name" value="Molybdopterin biosynthesis moea protein, domain 3"/>
    <property type="match status" value="1"/>
</dbReference>
<keyword evidence="6 11" id="KW-0808">Transferase</keyword>
<dbReference type="NCBIfam" id="NF045515">
    <property type="entry name" value="Glp_gephyrin"/>
    <property type="match status" value="1"/>
</dbReference>
<keyword evidence="5 11" id="KW-0500">Molybdenum</keyword>
<dbReference type="InterPro" id="IPR036425">
    <property type="entry name" value="MoaB/Mog-like_dom_sf"/>
</dbReference>
<dbReference type="AlphaFoldDB" id="A0A1M7KXM9"/>
<dbReference type="EMBL" id="FRBW01000003">
    <property type="protein sequence ID" value="SHM70285.1"/>
    <property type="molecule type" value="Genomic_DNA"/>
</dbReference>
<evidence type="ECO:0000256" key="6">
    <source>
        <dbReference type="ARBA" id="ARBA00022679"/>
    </source>
</evidence>
<dbReference type="Pfam" id="PF00994">
    <property type="entry name" value="MoCF_biosynth"/>
    <property type="match status" value="1"/>
</dbReference>
<sequence>MAGNAPLIPVAEALDRLLKDVRPLGSEEVPLSAANGRILAQDLASLRTQPPFAASAMDGYAVRHADVSAVPADLAIIGEAPAGHGFTGKVNRGEAVRIFTGAPVPDGADTVVIQENTSRDGGLVTVQEPPKPGANIRAAGLDFAEGDILLSAGTRLDYRSLSLAASMNHAMLPVQRKPLVAVLATGDELVAPGGNPGPDQIIASNHAGIAAMVEDCGGAVLDLGISPDDAGIMAQHVRRAIEAKADVLITLGGASVGDHDLVQGVLGSEGMELAFWKIAMRPGKPLMAGHLGETKVLGLPGNPVSSIVCALLFLKPLLARMLNQPVSGGQLAEATLSAGLKENDHRQDYIRAMLTVEEDGRLSASPFQTQDSSMLSLLARAGALIIRPPHAPTAKAGDRVQVVRL</sequence>
<dbReference type="RefSeq" id="WP_073014133.1">
    <property type="nucleotide sequence ID" value="NZ_FRBW01000003.1"/>
</dbReference>
<dbReference type="Pfam" id="PF03453">
    <property type="entry name" value="MoeA_N"/>
    <property type="match status" value="1"/>
</dbReference>
<dbReference type="FunFam" id="3.40.980.10:FF:000004">
    <property type="entry name" value="Molybdopterin molybdenumtransferase"/>
    <property type="match status" value="1"/>
</dbReference>
<dbReference type="FunFam" id="2.170.190.11:FF:000001">
    <property type="entry name" value="Molybdopterin molybdenumtransferase"/>
    <property type="match status" value="1"/>
</dbReference>
<evidence type="ECO:0000256" key="11">
    <source>
        <dbReference type="RuleBase" id="RU365090"/>
    </source>
</evidence>
<evidence type="ECO:0000256" key="5">
    <source>
        <dbReference type="ARBA" id="ARBA00022505"/>
    </source>
</evidence>
<keyword evidence="14" id="KW-1185">Reference proteome</keyword>
<dbReference type="GO" id="GO:0061599">
    <property type="term" value="F:molybdopterin molybdotransferase activity"/>
    <property type="evidence" value="ECO:0007669"/>
    <property type="project" value="UniProtKB-UniRule"/>
</dbReference>
<evidence type="ECO:0000256" key="10">
    <source>
        <dbReference type="ARBA" id="ARBA00047317"/>
    </source>
</evidence>
<dbReference type="EC" id="2.10.1.1" evidence="11"/>
<dbReference type="InterPro" id="IPR005110">
    <property type="entry name" value="MoeA_linker/N"/>
</dbReference>
<comment type="catalytic activity">
    <reaction evidence="10">
        <text>adenylyl-molybdopterin + molybdate = Mo-molybdopterin + AMP + H(+)</text>
        <dbReference type="Rhea" id="RHEA:35047"/>
        <dbReference type="ChEBI" id="CHEBI:15378"/>
        <dbReference type="ChEBI" id="CHEBI:36264"/>
        <dbReference type="ChEBI" id="CHEBI:62727"/>
        <dbReference type="ChEBI" id="CHEBI:71302"/>
        <dbReference type="ChEBI" id="CHEBI:456215"/>
        <dbReference type="EC" id="2.10.1.1"/>
    </reaction>
</comment>
<dbReference type="InterPro" id="IPR001453">
    <property type="entry name" value="MoaB/Mog_dom"/>
</dbReference>
<keyword evidence="7 11" id="KW-0479">Metal-binding</keyword>
<organism evidence="13 14">
    <name type="scientific">Roseibium suaedae</name>
    <dbReference type="NCBI Taxonomy" id="735517"/>
    <lineage>
        <taxon>Bacteria</taxon>
        <taxon>Pseudomonadati</taxon>
        <taxon>Pseudomonadota</taxon>
        <taxon>Alphaproteobacteria</taxon>
        <taxon>Hyphomicrobiales</taxon>
        <taxon>Stappiaceae</taxon>
        <taxon>Roseibium</taxon>
    </lineage>
</organism>
<dbReference type="InterPro" id="IPR036688">
    <property type="entry name" value="MoeA_C_domain_IV_sf"/>
</dbReference>
<evidence type="ECO:0000259" key="12">
    <source>
        <dbReference type="SMART" id="SM00852"/>
    </source>
</evidence>
<dbReference type="UniPathway" id="UPA00344"/>
<evidence type="ECO:0000256" key="9">
    <source>
        <dbReference type="ARBA" id="ARBA00023150"/>
    </source>
</evidence>
<dbReference type="Gene3D" id="3.40.980.10">
    <property type="entry name" value="MoaB/Mog-like domain"/>
    <property type="match status" value="1"/>
</dbReference>
<dbReference type="SMART" id="SM00852">
    <property type="entry name" value="MoCF_biosynth"/>
    <property type="match status" value="1"/>
</dbReference>
<dbReference type="InterPro" id="IPR036135">
    <property type="entry name" value="MoeA_linker/N_sf"/>
</dbReference>
<dbReference type="OrthoDB" id="9804758at2"/>
<dbReference type="InterPro" id="IPR038987">
    <property type="entry name" value="MoeA-like"/>
</dbReference>
<dbReference type="Proteomes" id="UP000186002">
    <property type="component" value="Unassembled WGS sequence"/>
</dbReference>
<evidence type="ECO:0000256" key="3">
    <source>
        <dbReference type="ARBA" id="ARBA00005046"/>
    </source>
</evidence>
<comment type="function">
    <text evidence="2 11">Catalyzes the insertion of molybdate into adenylated molybdopterin with the concomitant release of AMP.</text>
</comment>
<dbReference type="GO" id="GO:0005829">
    <property type="term" value="C:cytosol"/>
    <property type="evidence" value="ECO:0007669"/>
    <property type="project" value="TreeGrafter"/>
</dbReference>
<name>A0A1M7KXM9_9HYPH</name>